<keyword evidence="8 10" id="KW-0378">Hydrolase</keyword>
<feature type="binding site" evidence="9">
    <location>
        <position position="42"/>
    </location>
    <ligand>
        <name>substrate</name>
    </ligand>
</feature>
<dbReference type="NCBIfam" id="TIGR02962">
    <property type="entry name" value="hdxy_isourate"/>
    <property type="match status" value="1"/>
</dbReference>
<evidence type="ECO:0000313" key="13">
    <source>
        <dbReference type="Proteomes" id="UP000196536"/>
    </source>
</evidence>
<evidence type="ECO:0000256" key="9">
    <source>
        <dbReference type="PIRSR" id="PIRSR600895-51"/>
    </source>
</evidence>
<dbReference type="SUPFAM" id="SSF49472">
    <property type="entry name" value="Transthyretin (synonym: prealbumin)"/>
    <property type="match status" value="1"/>
</dbReference>
<sequence>MSISTHILDTNLGKPAVGVNVKLLHIDSNTLLGEGQTDIDGRLKDFGVKEFPAGMYQLVFEILPYFEQLGSKTFFPQVCLQFFVDQPDEHYHVPLLISPFAYSTYRGS</sequence>
<protein>
    <recommendedName>
        <fullName evidence="6 10">5-hydroxyisourate hydrolase</fullName>
        <shortName evidence="10">HIU hydrolase</shortName>
        <shortName evidence="10">HIUHase</shortName>
        <ecNumber evidence="5 10">3.5.2.17</ecNumber>
    </recommendedName>
</protein>
<organism evidence="12 13">
    <name type="scientific">Acinetobacter populi</name>
    <dbReference type="NCBI Taxonomy" id="1582270"/>
    <lineage>
        <taxon>Bacteria</taxon>
        <taxon>Pseudomonadati</taxon>
        <taxon>Pseudomonadota</taxon>
        <taxon>Gammaproteobacteria</taxon>
        <taxon>Moraxellales</taxon>
        <taxon>Moraxellaceae</taxon>
        <taxon>Acinetobacter</taxon>
    </lineage>
</organism>
<comment type="function">
    <text evidence="2">Catalyzes the hydrolysis of 5-hydroxyisourate (HIU) to 2-oxo-4-hydroxy-4-carboxy-5-ureidoimidazoline (OHCU).</text>
</comment>
<dbReference type="GO" id="GO:0033971">
    <property type="term" value="F:hydroxyisourate hydrolase activity"/>
    <property type="evidence" value="ECO:0007669"/>
    <property type="project" value="UniProtKB-EC"/>
</dbReference>
<keyword evidence="13" id="KW-1185">Reference proteome</keyword>
<evidence type="ECO:0000256" key="5">
    <source>
        <dbReference type="ARBA" id="ARBA00012609"/>
    </source>
</evidence>
<dbReference type="Pfam" id="PF00576">
    <property type="entry name" value="Transthyretin"/>
    <property type="match status" value="1"/>
</dbReference>
<name>A0A1Z9YWX1_9GAMM</name>
<keyword evidence="7 10" id="KW-0659">Purine metabolism</keyword>
<comment type="similarity">
    <text evidence="3 10">Belongs to the transthyretin family. 5-hydroxyisourate hydrolase subfamily.</text>
</comment>
<evidence type="ECO:0000256" key="2">
    <source>
        <dbReference type="ARBA" id="ARBA00002704"/>
    </source>
</evidence>
<dbReference type="RefSeq" id="WP_087621036.1">
    <property type="nucleotide sequence ID" value="NZ_NEXX01000004.1"/>
</dbReference>
<evidence type="ECO:0000256" key="6">
    <source>
        <dbReference type="ARBA" id="ARBA00017539"/>
    </source>
</evidence>
<dbReference type="PRINTS" id="PR00189">
    <property type="entry name" value="TRNSTHYRETIN"/>
</dbReference>
<comment type="caution">
    <text evidence="12">The sequence shown here is derived from an EMBL/GenBank/DDBJ whole genome shotgun (WGS) entry which is preliminary data.</text>
</comment>
<dbReference type="PROSITE" id="PS00768">
    <property type="entry name" value="TRANSTHYRETIN_1"/>
    <property type="match status" value="1"/>
</dbReference>
<dbReference type="Gene3D" id="2.60.40.180">
    <property type="entry name" value="Transthyretin/hydroxyisourate hydrolase domain"/>
    <property type="match status" value="1"/>
</dbReference>
<dbReference type="AlphaFoldDB" id="A0A1Z9YWX1"/>
<dbReference type="Proteomes" id="UP000196536">
    <property type="component" value="Unassembled WGS sequence"/>
</dbReference>
<feature type="domain" description="Transthyretin/hydroxyisourate hydrolase" evidence="11">
    <location>
        <begin position="3"/>
        <end position="107"/>
    </location>
</feature>
<dbReference type="PANTHER" id="PTHR10395:SF7">
    <property type="entry name" value="5-HYDROXYISOURATE HYDROLASE"/>
    <property type="match status" value="1"/>
</dbReference>
<dbReference type="GO" id="GO:0006144">
    <property type="term" value="P:purine nucleobase metabolic process"/>
    <property type="evidence" value="ECO:0007669"/>
    <property type="project" value="UniProtKB-KW"/>
</dbReference>
<dbReference type="InterPro" id="IPR036817">
    <property type="entry name" value="Transthyretin/HIU_hydrolase_sf"/>
</dbReference>
<evidence type="ECO:0000256" key="4">
    <source>
        <dbReference type="ARBA" id="ARBA00011881"/>
    </source>
</evidence>
<dbReference type="PANTHER" id="PTHR10395">
    <property type="entry name" value="URICASE AND TRANSTHYRETIN-RELATED"/>
    <property type="match status" value="1"/>
</dbReference>
<evidence type="ECO:0000256" key="1">
    <source>
        <dbReference type="ARBA" id="ARBA00001043"/>
    </source>
</evidence>
<evidence type="ECO:0000256" key="3">
    <source>
        <dbReference type="ARBA" id="ARBA00009850"/>
    </source>
</evidence>
<proteinExistence type="inferred from homology"/>
<dbReference type="EMBL" id="NEXX01000004">
    <property type="protein sequence ID" value="OUY06679.1"/>
    <property type="molecule type" value="Genomic_DNA"/>
</dbReference>
<feature type="binding site" evidence="9">
    <location>
        <position position="105"/>
    </location>
    <ligand>
        <name>substrate</name>
    </ligand>
</feature>
<gene>
    <name evidence="12" type="ORF">CAP51_12170</name>
</gene>
<comment type="catalytic activity">
    <reaction evidence="1 10">
        <text>5-hydroxyisourate + H2O = 5-hydroxy-2-oxo-4-ureido-2,5-dihydro-1H-imidazole-5-carboxylate + H(+)</text>
        <dbReference type="Rhea" id="RHEA:23736"/>
        <dbReference type="ChEBI" id="CHEBI:15377"/>
        <dbReference type="ChEBI" id="CHEBI:15378"/>
        <dbReference type="ChEBI" id="CHEBI:18072"/>
        <dbReference type="ChEBI" id="CHEBI:58639"/>
        <dbReference type="EC" id="3.5.2.17"/>
    </reaction>
</comment>
<evidence type="ECO:0000256" key="7">
    <source>
        <dbReference type="ARBA" id="ARBA00022631"/>
    </source>
</evidence>
<dbReference type="CDD" id="cd05822">
    <property type="entry name" value="TLP_HIUase"/>
    <property type="match status" value="1"/>
</dbReference>
<dbReference type="InterPro" id="IPR014306">
    <property type="entry name" value="Hydroxyisourate_hydrolase"/>
</dbReference>
<evidence type="ECO:0000256" key="8">
    <source>
        <dbReference type="ARBA" id="ARBA00022801"/>
    </source>
</evidence>
<feature type="binding site" evidence="9">
    <location>
        <position position="6"/>
    </location>
    <ligand>
        <name>substrate</name>
    </ligand>
</feature>
<dbReference type="InterPro" id="IPR023418">
    <property type="entry name" value="Thyroxine_BS"/>
</dbReference>
<evidence type="ECO:0000313" key="12">
    <source>
        <dbReference type="EMBL" id="OUY06679.1"/>
    </source>
</evidence>
<dbReference type="OrthoDB" id="9792386at2"/>
<evidence type="ECO:0000259" key="11">
    <source>
        <dbReference type="Pfam" id="PF00576"/>
    </source>
</evidence>
<comment type="subunit">
    <text evidence="4 10">Homotetramer.</text>
</comment>
<evidence type="ECO:0000256" key="10">
    <source>
        <dbReference type="RuleBase" id="RU361270"/>
    </source>
</evidence>
<accession>A0A1Z9YWX1</accession>
<dbReference type="InterPro" id="IPR023416">
    <property type="entry name" value="Transthyretin/HIU_hydrolase_d"/>
</dbReference>
<dbReference type="InterPro" id="IPR000895">
    <property type="entry name" value="Transthyretin/HIU_hydrolase"/>
</dbReference>
<reference evidence="12 13" key="1">
    <citation type="submission" date="2017-05" db="EMBL/GenBank/DDBJ databases">
        <title>Acinetobacter populi ANC 5415 (= PBJ7), whole genome shotgun sequencing project.</title>
        <authorList>
            <person name="Nemec A."/>
            <person name="Radolfova-Krizova L."/>
        </authorList>
    </citation>
    <scope>NUCLEOTIDE SEQUENCE [LARGE SCALE GENOMIC DNA]</scope>
    <source>
        <strain evidence="12 13">PBJ7</strain>
    </source>
</reference>
<dbReference type="EC" id="3.5.2.17" evidence="5 10"/>